<evidence type="ECO:0000313" key="2">
    <source>
        <dbReference type="Proteomes" id="UP001211006"/>
    </source>
</evidence>
<sequence>MRNIEIGGYIRISKKEAEKRYNAGEIIRLCACKVSPVNMWSVYVDCQKEEFPHIGNDGFNTIVPRNREFETVVNAFCWYNCNYETGYYPAYYVKAVQL</sequence>
<evidence type="ECO:0000313" key="1">
    <source>
        <dbReference type="EMBL" id="MDB7905701.1"/>
    </source>
</evidence>
<accession>A0AAW6C392</accession>
<dbReference type="RefSeq" id="WP_271906615.1">
    <property type="nucleotide sequence ID" value="NZ_JAQLWN010000007.1"/>
</dbReference>
<name>A0AAW6C392_FLAPL</name>
<protein>
    <submittedName>
        <fullName evidence="1">Uncharacterized protein</fullName>
    </submittedName>
</protein>
<dbReference type="Proteomes" id="UP001211006">
    <property type="component" value="Unassembled WGS sequence"/>
</dbReference>
<comment type="caution">
    <text evidence="1">The sequence shown here is derived from an EMBL/GenBank/DDBJ whole genome shotgun (WGS) entry which is preliminary data.</text>
</comment>
<organism evidence="1 2">
    <name type="scientific">Flavonifractor plautii</name>
    <name type="common">Fusobacterium plautii</name>
    <dbReference type="NCBI Taxonomy" id="292800"/>
    <lineage>
        <taxon>Bacteria</taxon>
        <taxon>Bacillati</taxon>
        <taxon>Bacillota</taxon>
        <taxon>Clostridia</taxon>
        <taxon>Eubacteriales</taxon>
        <taxon>Oscillospiraceae</taxon>
        <taxon>Flavonifractor</taxon>
    </lineage>
</organism>
<dbReference type="AlphaFoldDB" id="A0AAW6C392"/>
<dbReference type="EMBL" id="JAQLWO010000005">
    <property type="protein sequence ID" value="MDB7905701.1"/>
    <property type="molecule type" value="Genomic_DNA"/>
</dbReference>
<proteinExistence type="predicted"/>
<gene>
    <name evidence="1" type="ORF">PND83_06915</name>
</gene>
<reference evidence="1" key="1">
    <citation type="submission" date="2023-01" db="EMBL/GenBank/DDBJ databases">
        <title>Human gut microbiome strain richness.</title>
        <authorList>
            <person name="Chen-Liaw A."/>
        </authorList>
    </citation>
    <scope>NUCLEOTIDE SEQUENCE</scope>
    <source>
        <strain evidence="1">2225st1_A6_2225SCRN_200828</strain>
    </source>
</reference>